<protein>
    <recommendedName>
        <fullName evidence="11">Huntingtin interacting protein 1</fullName>
    </recommendedName>
</protein>
<dbReference type="FunFam" id="1.20.1410.10:FF:000006">
    <property type="entry name" value="Huntingtin interacting protein"/>
    <property type="match status" value="1"/>
</dbReference>
<dbReference type="SUPFAM" id="SSF109885">
    <property type="entry name" value="I/LWEQ domain"/>
    <property type="match status" value="1"/>
</dbReference>
<dbReference type="GO" id="GO:0030864">
    <property type="term" value="C:cortical actin cytoskeleton"/>
    <property type="evidence" value="ECO:0007669"/>
    <property type="project" value="TreeGrafter"/>
</dbReference>
<evidence type="ECO:0008006" key="11">
    <source>
        <dbReference type="Google" id="ProtNLM"/>
    </source>
</evidence>
<dbReference type="InterPro" id="IPR035964">
    <property type="entry name" value="I/LWEQ_dom_sf"/>
</dbReference>
<dbReference type="PROSITE" id="PS50942">
    <property type="entry name" value="ENTH"/>
    <property type="match status" value="1"/>
</dbReference>
<dbReference type="InterPro" id="IPR002558">
    <property type="entry name" value="ILWEQ_dom"/>
</dbReference>
<keyword evidence="5" id="KW-0175">Coiled coil</keyword>
<dbReference type="GO" id="GO:0032051">
    <property type="term" value="F:clathrin light chain binding"/>
    <property type="evidence" value="ECO:0007669"/>
    <property type="project" value="TreeGrafter"/>
</dbReference>
<evidence type="ECO:0000259" key="7">
    <source>
        <dbReference type="PROSITE" id="PS50942"/>
    </source>
</evidence>
<dbReference type="PANTHER" id="PTHR10407">
    <property type="entry name" value="HUNTINGTIN INTERACTING PROTEIN 1"/>
    <property type="match status" value="1"/>
</dbReference>
<evidence type="ECO:0000256" key="5">
    <source>
        <dbReference type="SAM" id="Coils"/>
    </source>
</evidence>
<dbReference type="Proteomes" id="UP000663879">
    <property type="component" value="Unassembled WGS sequence"/>
</dbReference>
<keyword evidence="3" id="KW-0963">Cytoplasm</keyword>
<dbReference type="GO" id="GO:0043325">
    <property type="term" value="F:phosphatidylinositol-3,4-bisphosphate binding"/>
    <property type="evidence" value="ECO:0007669"/>
    <property type="project" value="TreeGrafter"/>
</dbReference>
<dbReference type="GO" id="GO:0035615">
    <property type="term" value="F:clathrin adaptor activity"/>
    <property type="evidence" value="ECO:0007669"/>
    <property type="project" value="TreeGrafter"/>
</dbReference>
<organism evidence="9 10">
    <name type="scientific">Brachionus calyciflorus</name>
    <dbReference type="NCBI Taxonomy" id="104777"/>
    <lineage>
        <taxon>Eukaryota</taxon>
        <taxon>Metazoa</taxon>
        <taxon>Spiralia</taxon>
        <taxon>Gnathifera</taxon>
        <taxon>Rotifera</taxon>
        <taxon>Eurotatoria</taxon>
        <taxon>Monogononta</taxon>
        <taxon>Pseudotrocha</taxon>
        <taxon>Ploima</taxon>
        <taxon>Brachionidae</taxon>
        <taxon>Brachionus</taxon>
    </lineage>
</organism>
<evidence type="ECO:0000256" key="1">
    <source>
        <dbReference type="ARBA" id="ARBA00004496"/>
    </source>
</evidence>
<feature type="region of interest" description="Disordered" evidence="6">
    <location>
        <begin position="466"/>
        <end position="506"/>
    </location>
</feature>
<dbReference type="EMBL" id="CAJNOC010000520">
    <property type="protein sequence ID" value="CAF0771700.1"/>
    <property type="molecule type" value="Genomic_DNA"/>
</dbReference>
<dbReference type="Pfam" id="PF01608">
    <property type="entry name" value="I_LWEQ"/>
    <property type="match status" value="1"/>
</dbReference>
<dbReference type="GO" id="GO:0007015">
    <property type="term" value="P:actin filament organization"/>
    <property type="evidence" value="ECO:0007669"/>
    <property type="project" value="TreeGrafter"/>
</dbReference>
<dbReference type="SUPFAM" id="SSF48464">
    <property type="entry name" value="ENTH/VHS domain"/>
    <property type="match status" value="1"/>
</dbReference>
<dbReference type="AlphaFoldDB" id="A0A813QT81"/>
<dbReference type="InterPro" id="IPR030224">
    <property type="entry name" value="Sla2_fam"/>
</dbReference>
<evidence type="ECO:0000256" key="4">
    <source>
        <dbReference type="ARBA" id="ARBA00023203"/>
    </source>
</evidence>
<dbReference type="OrthoDB" id="8178130at2759"/>
<dbReference type="GO" id="GO:0051015">
    <property type="term" value="F:actin filament binding"/>
    <property type="evidence" value="ECO:0007669"/>
    <property type="project" value="TreeGrafter"/>
</dbReference>
<dbReference type="Gene3D" id="1.20.1410.10">
    <property type="entry name" value="I/LWEQ domain"/>
    <property type="match status" value="1"/>
</dbReference>
<dbReference type="PANTHER" id="PTHR10407:SF15">
    <property type="entry name" value="HUNTINGTIN INTERACTING PROTEIN 1"/>
    <property type="match status" value="1"/>
</dbReference>
<accession>A0A813QT81</accession>
<dbReference type="SMART" id="SM00273">
    <property type="entry name" value="ENTH"/>
    <property type="match status" value="1"/>
</dbReference>
<dbReference type="GO" id="GO:0080025">
    <property type="term" value="F:phosphatidylinositol-3,5-bisphosphate binding"/>
    <property type="evidence" value="ECO:0007669"/>
    <property type="project" value="TreeGrafter"/>
</dbReference>
<dbReference type="Gene3D" id="1.20.5.1700">
    <property type="match status" value="1"/>
</dbReference>
<evidence type="ECO:0000259" key="8">
    <source>
        <dbReference type="PROSITE" id="PS50945"/>
    </source>
</evidence>
<dbReference type="GO" id="GO:0006897">
    <property type="term" value="P:endocytosis"/>
    <property type="evidence" value="ECO:0007669"/>
    <property type="project" value="InterPro"/>
</dbReference>
<keyword evidence="4" id="KW-0009">Actin-binding</keyword>
<evidence type="ECO:0000256" key="6">
    <source>
        <dbReference type="SAM" id="MobiDB-lite"/>
    </source>
</evidence>
<dbReference type="GO" id="GO:0030136">
    <property type="term" value="C:clathrin-coated vesicle"/>
    <property type="evidence" value="ECO:0007669"/>
    <property type="project" value="TreeGrafter"/>
</dbReference>
<keyword evidence="10" id="KW-1185">Reference proteome</keyword>
<comment type="subcellular location">
    <subcellularLocation>
        <location evidence="1">Cytoplasm</location>
    </subcellularLocation>
</comment>
<sequence length="1024" mass="118468">MYRTRNSDIGQSVKNSLTEIIPSKDPESIERRKFYHSQHSSLIKAINNIEGPIKEKHVRNLILGSCAERSLLPFWFNVLRLPLYGNQIVCWKFLYSLHKILREGFHTGVNDSIRYVGTLEDLARTWIHLRQGYAFIINKYCIYLAFKLKFHKKNQFIPPNLQIDDRDLNDLVSNDINNYFQLCCEFFDYLDEILGLQNLIFVTMDRTRSNSMIESGQCKLAPIIMLIQESNQLYDFAVKFMFKLHDNLSGDVLEGHRDRFLKIFKHLHKFYECCRNLQYFKNLIVIPELPQNPPNFRVKSDFSSYTKPVMEIKEEAPSEIDESDLLVDLNSSGEKDNSFQEQQQQQQIMYIQQLLQEIDYLRGEMERIGVEHAFESRALRDRIKNLEDNLMLSKSEIEQQKIKASNLEDKLKIMSENEKAKADIENLEKKAVSSEEKFNKMKELYNKLKDEHVALLRQEADARKQKALLSEASEHSKKMQTELEKRLEEANSEKAKLESSLKEKGDELQNLRSELELNQTDKQTANQFFENQIQQLEKEKQNIEKTLLEANTKLQDYEDKEKNLNKNLSNIEEESKKLNTNLSKNKLEIEELTKKLNESINQKNLAEQNHKQSQIKFLEYFYSSSLENNEQLIKESIRMHDDPILFNCKSGAEYLLTQLQPFELEFSNLLSTYHKYIDNKTGLSDELNGNFANLVKNLNNFSNLMSKAIVNGKITAITAGAFEQAETLSDLSKNIGLVTLKIYEKMKIYKDVKNDSDVQQLDDMIKNIKRILNDLLPKVYDINKEEIGDLIEQEMHKTSEAIEAAVAKLQSLINKSREQDSGVKLEVNDKILDNCTALMKAIRILIMKARDLQKEIVAQGRGTSSAKEFYAKNHKWTEGLVSAAKLVGLGANLLIDKTDTFVNGNGKLEEIIVCSNEIAASTAQLVVSSNVKADRESKNRMGLMEAKTNVSNATAGLVASAKSCIQIIEEKNVFDFSNMSFHQSKRVEMESQVKVLELEKQLENEKRKLYNLRKQHYKQETENN</sequence>
<dbReference type="SMART" id="SM00307">
    <property type="entry name" value="ILWEQ"/>
    <property type="match status" value="1"/>
</dbReference>
<reference evidence="9" key="1">
    <citation type="submission" date="2021-02" db="EMBL/GenBank/DDBJ databases">
        <authorList>
            <person name="Nowell W R."/>
        </authorList>
    </citation>
    <scope>NUCLEOTIDE SEQUENCE</scope>
    <source>
        <strain evidence="9">Ploen Becks lab</strain>
    </source>
</reference>
<feature type="compositionally biased region" description="Basic and acidic residues" evidence="6">
    <location>
        <begin position="472"/>
        <end position="506"/>
    </location>
</feature>
<evidence type="ECO:0000313" key="9">
    <source>
        <dbReference type="EMBL" id="CAF0771700.1"/>
    </source>
</evidence>
<proteinExistence type="inferred from homology"/>
<name>A0A813QT81_9BILA</name>
<dbReference type="PROSITE" id="PS50945">
    <property type="entry name" value="I_LWEQ"/>
    <property type="match status" value="1"/>
</dbReference>
<feature type="coiled-coil region" evidence="5">
    <location>
        <begin position="986"/>
        <end position="1019"/>
    </location>
</feature>
<comment type="caution">
    <text evidence="9">The sequence shown here is derived from an EMBL/GenBank/DDBJ whole genome shotgun (WGS) entry which is preliminary data.</text>
</comment>
<evidence type="ECO:0000256" key="3">
    <source>
        <dbReference type="ARBA" id="ARBA00022490"/>
    </source>
</evidence>
<feature type="domain" description="ENTH" evidence="7">
    <location>
        <begin position="30"/>
        <end position="158"/>
    </location>
</feature>
<comment type="similarity">
    <text evidence="2">Belongs to the SLA2 family.</text>
</comment>
<gene>
    <name evidence="9" type="ORF">OXX778_LOCUS4988</name>
</gene>
<feature type="domain" description="I/LWEQ" evidence="8">
    <location>
        <begin position="779"/>
        <end position="1020"/>
    </location>
</feature>
<dbReference type="Pfam" id="PF07651">
    <property type="entry name" value="ANTH"/>
    <property type="match status" value="1"/>
</dbReference>
<evidence type="ECO:0000256" key="2">
    <source>
        <dbReference type="ARBA" id="ARBA00010135"/>
    </source>
</evidence>
<evidence type="ECO:0000313" key="10">
    <source>
        <dbReference type="Proteomes" id="UP000663879"/>
    </source>
</evidence>
<dbReference type="InterPro" id="IPR011417">
    <property type="entry name" value="ANTH_dom"/>
</dbReference>
<dbReference type="InterPro" id="IPR008942">
    <property type="entry name" value="ENTH_VHS"/>
</dbReference>
<dbReference type="GO" id="GO:0048268">
    <property type="term" value="P:clathrin coat assembly"/>
    <property type="evidence" value="ECO:0007669"/>
    <property type="project" value="TreeGrafter"/>
</dbReference>
<dbReference type="Gene3D" id="1.25.40.90">
    <property type="match status" value="1"/>
</dbReference>
<dbReference type="InterPro" id="IPR013809">
    <property type="entry name" value="ENTH"/>
</dbReference>